<dbReference type="STRING" id="314230.DSM3645_02046"/>
<dbReference type="EMBL" id="AANZ01000029">
    <property type="protein sequence ID" value="EAQ77710.1"/>
    <property type="molecule type" value="Genomic_DNA"/>
</dbReference>
<sequence length="88" mass="10342">MFESNENLLDPHSEKHLKMVGDIIELWEDIEKVHPVLSSLVSGRSVKNGFRSDLVQLQGRMWHMREHLKTLDKRIDEFILETGIDEDE</sequence>
<protein>
    <submittedName>
        <fullName evidence="1">Uncharacterized protein</fullName>
    </submittedName>
</protein>
<dbReference type="HOGENOM" id="CLU_2462916_0_0_0"/>
<name>A4A0P4_9BACT</name>
<reference evidence="1 2" key="1">
    <citation type="submission" date="2006-02" db="EMBL/GenBank/DDBJ databases">
        <authorList>
            <person name="Amann R."/>
            <person name="Ferriera S."/>
            <person name="Johnson J."/>
            <person name="Kravitz S."/>
            <person name="Halpern A."/>
            <person name="Remington K."/>
            <person name="Beeson K."/>
            <person name="Tran B."/>
            <person name="Rogers Y.-H."/>
            <person name="Friedman R."/>
            <person name="Venter J.C."/>
        </authorList>
    </citation>
    <scope>NUCLEOTIDE SEQUENCE [LARGE SCALE GENOMIC DNA]</scope>
    <source>
        <strain evidence="1 2">DSM 3645</strain>
    </source>
</reference>
<organism evidence="1 2">
    <name type="scientific">Blastopirellula marina DSM 3645</name>
    <dbReference type="NCBI Taxonomy" id="314230"/>
    <lineage>
        <taxon>Bacteria</taxon>
        <taxon>Pseudomonadati</taxon>
        <taxon>Planctomycetota</taxon>
        <taxon>Planctomycetia</taxon>
        <taxon>Pirellulales</taxon>
        <taxon>Pirellulaceae</taxon>
        <taxon>Blastopirellula</taxon>
    </lineage>
</organism>
<dbReference type="AlphaFoldDB" id="A4A0P4"/>
<comment type="caution">
    <text evidence="1">The sequence shown here is derived from an EMBL/GenBank/DDBJ whole genome shotgun (WGS) entry which is preliminary data.</text>
</comment>
<evidence type="ECO:0000313" key="2">
    <source>
        <dbReference type="Proteomes" id="UP000004358"/>
    </source>
</evidence>
<gene>
    <name evidence="1" type="ORF">DSM3645_02046</name>
</gene>
<evidence type="ECO:0000313" key="1">
    <source>
        <dbReference type="EMBL" id="EAQ77710.1"/>
    </source>
</evidence>
<proteinExistence type="predicted"/>
<accession>A4A0P4</accession>
<dbReference type="Proteomes" id="UP000004358">
    <property type="component" value="Unassembled WGS sequence"/>
</dbReference>